<feature type="domain" description="U3 small nucleolar RNA-associated protein 20 C-terminal" evidence="4">
    <location>
        <begin position="1218"/>
        <end position="1291"/>
    </location>
</feature>
<dbReference type="InterPro" id="IPR011989">
    <property type="entry name" value="ARM-like"/>
</dbReference>
<dbReference type="Pfam" id="PF07539">
    <property type="entry name" value="UTP20_N"/>
    <property type="match status" value="1"/>
</dbReference>
<name>A0A7J0E5D7_9ERIC</name>
<reference evidence="5 6" key="1">
    <citation type="submission" date="2019-07" db="EMBL/GenBank/DDBJ databases">
        <title>De Novo Assembly of kiwifruit Actinidia rufa.</title>
        <authorList>
            <person name="Sugita-Konishi S."/>
            <person name="Sato K."/>
            <person name="Mori E."/>
            <person name="Abe Y."/>
            <person name="Kisaki G."/>
            <person name="Hamano K."/>
            <person name="Suezawa K."/>
            <person name="Otani M."/>
            <person name="Fukuda T."/>
            <person name="Manabe T."/>
            <person name="Gomi K."/>
            <person name="Tabuchi M."/>
            <person name="Akimitsu K."/>
            <person name="Kataoka I."/>
        </authorList>
    </citation>
    <scope>NUCLEOTIDE SEQUENCE [LARGE SCALE GENOMIC DNA]</scope>
    <source>
        <strain evidence="6">cv. Fuchu</strain>
    </source>
</reference>
<dbReference type="Pfam" id="PF01365">
    <property type="entry name" value="RYDR_ITPR"/>
    <property type="match status" value="1"/>
</dbReference>
<dbReference type="InterPro" id="IPR016024">
    <property type="entry name" value="ARM-type_fold"/>
</dbReference>
<dbReference type="Pfam" id="PF23099">
    <property type="entry name" value="UTP20_C"/>
    <property type="match status" value="1"/>
</dbReference>
<dbReference type="GO" id="GO:0032040">
    <property type="term" value="C:small-subunit processome"/>
    <property type="evidence" value="ECO:0007669"/>
    <property type="project" value="TreeGrafter"/>
</dbReference>
<feature type="domain" description="U3 small nucleolar RNA-associated protein 20" evidence="3">
    <location>
        <begin position="336"/>
        <end position="552"/>
    </location>
</feature>
<keyword evidence="6" id="KW-1185">Reference proteome</keyword>
<comment type="caution">
    <text evidence="5">The sequence shown here is derived from an EMBL/GenBank/DDBJ whole genome shotgun (WGS) entry which is preliminary data.</text>
</comment>
<evidence type="ECO:0000313" key="5">
    <source>
        <dbReference type="EMBL" id="GFY81630.1"/>
    </source>
</evidence>
<dbReference type="GO" id="GO:0030686">
    <property type="term" value="C:90S preribosome"/>
    <property type="evidence" value="ECO:0007669"/>
    <property type="project" value="TreeGrafter"/>
</dbReference>
<dbReference type="InterPro" id="IPR057525">
    <property type="entry name" value="UTP20_C"/>
</dbReference>
<dbReference type="Proteomes" id="UP000585474">
    <property type="component" value="Unassembled WGS sequence"/>
</dbReference>
<dbReference type="EMBL" id="BJWL01000001">
    <property type="protein sequence ID" value="GFY81630.1"/>
    <property type="molecule type" value="Genomic_DNA"/>
</dbReference>
<feature type="domain" description="U3 small nucleolar RNA-associated protein 20 N-terminal" evidence="2">
    <location>
        <begin position="2"/>
        <end position="105"/>
    </location>
</feature>
<sequence length="1301" mass="146845">MSICDLIDALGAIDSSVIPLAKLLRELNSTSAMEMGGLDYESVINAYEKINKDFFYSVGEKHALVILSHAVHDMTSEELILRQSGYRLLLSFVEFSAEILDRELESDDQCWSEVCILRIINNFLFKHMGDAMNKGAPIQKVWIGLLQEMVLKLPKVPSLKSLGVLCSEDAEQDFFNNIIHLQEIGCYSLYNVDICCIVATAVQNTGEQGLLSRFRNFVNSGNLSEVITNKVFIPLFFNMLFEIQEGKAENIRSACLEALASISGNMEWKSYYAFLMRCFREMTLKPVKQKVLIRLICSVLDQFHFMKTHSGHAVKDYTIVSAKERAPKIQKLLTSDSDKFNVNISLVALKLLKLLPADVMDLQLPNIIHRISNFLKSHLDSVRSEARVALAACLKELGLEYLQFIVKALRATLKRGYELHVLGYTLNFILSKCLVNPISGKLDYCLEELLSVVENDILGDVSEEKEVEKIASKMKETRKLKSFETLRLVAQNITFKTHALKLLLPVTARLQKHLTPKVKSKLEFMLSNIASGIECNPSVNQTDLFVFLYGLIEDGITSKTHTNKSSSVANKQSGNEAMRKMGTSGGLIDSGSQSSHLITVFALGLMHNSIKNTKLHKKDELLLSMLDPFVRLLSECLTSKYEDVISAAVRCLAPLMRLPLPSLESQADMLKTSLLVIAQGSINTSSPLMQSCLRLLTVLLRNTRITLSSDQLHMVIQFPLFIDLERNPSFVALSLLKAIVNRKLVVHEIYDLVSRVAELMVTSQVEPIRKKCSQILLQFLLDYRLSEKRLQQHLDFLLSNLRQGYRRETVLEMLHAIVIKFPKAIVDEHSQAIFVHLVVCLANDNDNKVRSMTGAAIKLLIGHVSAHSLHSILEYSLSWLGMRTFSGGKWRGLGGFGSDLFRMALFKGLNRVLGLLIEVMKKGFQKHINSVLPVIRSICHSAVDVLTNRQLDLSIETRVPFWKEAYYSLILLEKILQQFPDLCLARDLEDMWETISELLLHPHMWLRDVLNRLVALYFTSVTKANKENHEKPLGTFFLMRPSRLFLIAVSLCCQLKAPLIDNAASTLITQNLAFAICGVHALVGLSKGVDAHSIWSTLEQHEQGRFLKAFQLLDSGKGKSMFASLTSGDNNQNDEKNGDHHQSLLVSFLLKRMGKIALQTEAVQMKIVFHVFKSISPKIIDLEKLSTQTGDSQGYAFQILLPLYKVCEGYAGKLIPDDVKQLAQETLESMRGTIGMTNFVQVYSQIRKNSKAKRDKRKQEEKVMAVVNPMRNAKRKLRIAAKNRANKKRKVMTMKMTKWMR</sequence>
<dbReference type="InterPro" id="IPR011430">
    <property type="entry name" value="UTP20_N"/>
</dbReference>
<feature type="domain" description="RIH" evidence="1">
    <location>
        <begin position="763"/>
        <end position="838"/>
    </location>
</feature>
<organism evidence="5 6">
    <name type="scientific">Actinidia rufa</name>
    <dbReference type="NCBI Taxonomy" id="165716"/>
    <lineage>
        <taxon>Eukaryota</taxon>
        <taxon>Viridiplantae</taxon>
        <taxon>Streptophyta</taxon>
        <taxon>Embryophyta</taxon>
        <taxon>Tracheophyta</taxon>
        <taxon>Spermatophyta</taxon>
        <taxon>Magnoliopsida</taxon>
        <taxon>eudicotyledons</taxon>
        <taxon>Gunneridae</taxon>
        <taxon>Pentapetalae</taxon>
        <taxon>asterids</taxon>
        <taxon>Ericales</taxon>
        <taxon>Actinidiaceae</taxon>
        <taxon>Actinidia</taxon>
    </lineage>
</organism>
<evidence type="ECO:0000259" key="3">
    <source>
        <dbReference type="Pfam" id="PF20416"/>
    </source>
</evidence>
<dbReference type="OrthoDB" id="360653at2759"/>
<evidence type="ECO:0000259" key="1">
    <source>
        <dbReference type="Pfam" id="PF01365"/>
    </source>
</evidence>
<dbReference type="InterPro" id="IPR052575">
    <property type="entry name" value="SSU_processome_comp_20"/>
</dbReference>
<dbReference type="PANTHER" id="PTHR17695:SF11">
    <property type="entry name" value="SMALL SUBUNIT PROCESSOME COMPONENT 20 HOMOLOG"/>
    <property type="match status" value="1"/>
</dbReference>
<gene>
    <name evidence="5" type="ORF">Acr_01g0014390</name>
</gene>
<proteinExistence type="predicted"/>
<dbReference type="InterPro" id="IPR046523">
    <property type="entry name" value="UTP20_dom"/>
</dbReference>
<dbReference type="InterPro" id="IPR000699">
    <property type="entry name" value="RIH_dom"/>
</dbReference>
<evidence type="ECO:0000313" key="6">
    <source>
        <dbReference type="Proteomes" id="UP000585474"/>
    </source>
</evidence>
<dbReference type="Gene3D" id="1.25.10.10">
    <property type="entry name" value="Leucine-rich Repeat Variant"/>
    <property type="match status" value="1"/>
</dbReference>
<dbReference type="GO" id="GO:0005262">
    <property type="term" value="F:calcium channel activity"/>
    <property type="evidence" value="ECO:0007669"/>
    <property type="project" value="InterPro"/>
</dbReference>
<dbReference type="Pfam" id="PF20416">
    <property type="entry name" value="UTP20"/>
    <property type="match status" value="1"/>
</dbReference>
<dbReference type="PANTHER" id="PTHR17695">
    <property type="entry name" value="SMALL SUBUNIT PROCESSOME COMPONENT 20 HOMOLOG"/>
    <property type="match status" value="1"/>
</dbReference>
<dbReference type="SUPFAM" id="SSF48371">
    <property type="entry name" value="ARM repeat"/>
    <property type="match status" value="1"/>
</dbReference>
<accession>A0A7J0E5D7</accession>
<dbReference type="GO" id="GO:0016020">
    <property type="term" value="C:membrane"/>
    <property type="evidence" value="ECO:0007669"/>
    <property type="project" value="InterPro"/>
</dbReference>
<protein>
    <submittedName>
        <fullName evidence="5">ARM repeat superfamily protein</fullName>
    </submittedName>
</protein>
<evidence type="ECO:0000259" key="4">
    <source>
        <dbReference type="Pfam" id="PF23099"/>
    </source>
</evidence>
<evidence type="ECO:0000259" key="2">
    <source>
        <dbReference type="Pfam" id="PF07539"/>
    </source>
</evidence>